<dbReference type="EMBL" id="JACIEP010000008">
    <property type="protein sequence ID" value="MBB4036515.1"/>
    <property type="molecule type" value="Genomic_DNA"/>
</dbReference>
<feature type="transmembrane region" description="Helical" evidence="1">
    <location>
        <begin position="139"/>
        <end position="158"/>
    </location>
</feature>
<organism evidence="2 3">
    <name type="scientific">Dysgonomonas hofstadii</name>
    <dbReference type="NCBI Taxonomy" id="637886"/>
    <lineage>
        <taxon>Bacteria</taxon>
        <taxon>Pseudomonadati</taxon>
        <taxon>Bacteroidota</taxon>
        <taxon>Bacteroidia</taxon>
        <taxon>Bacteroidales</taxon>
        <taxon>Dysgonomonadaceae</taxon>
        <taxon>Dysgonomonas</taxon>
    </lineage>
</organism>
<accession>A0A840CUJ8</accession>
<sequence>MKNWNMEKQLLFKIRALTVFYIFALFFWGITAFPLESEIRIVTNILGIDVNLPPETYDGFNGWIATVANGIINTNMNYPFLAYGTDWLAFSHIVIGIAFLGVYFKPVRNIWIVYFGMIACIGILPLALICGPIREIPFFWRLIDCSFCLLGIIPLLLLRKYIKQLEELIGYTPSKY</sequence>
<evidence type="ECO:0000313" key="2">
    <source>
        <dbReference type="EMBL" id="MBB4036515.1"/>
    </source>
</evidence>
<feature type="transmembrane region" description="Helical" evidence="1">
    <location>
        <begin position="87"/>
        <end position="104"/>
    </location>
</feature>
<comment type="caution">
    <text evidence="2">The sequence shown here is derived from an EMBL/GenBank/DDBJ whole genome shotgun (WGS) entry which is preliminary data.</text>
</comment>
<proteinExistence type="predicted"/>
<keyword evidence="1" id="KW-1133">Transmembrane helix</keyword>
<keyword evidence="1" id="KW-0812">Transmembrane</keyword>
<evidence type="ECO:0000256" key="1">
    <source>
        <dbReference type="SAM" id="Phobius"/>
    </source>
</evidence>
<protein>
    <submittedName>
        <fullName evidence="2">Uncharacterized protein</fullName>
    </submittedName>
</protein>
<keyword evidence="1" id="KW-0472">Membrane</keyword>
<dbReference type="RefSeq" id="WP_183307417.1">
    <property type="nucleotide sequence ID" value="NZ_JACIEP010000008.1"/>
</dbReference>
<name>A0A840CUJ8_9BACT</name>
<dbReference type="AlphaFoldDB" id="A0A840CUJ8"/>
<reference evidence="2 3" key="1">
    <citation type="submission" date="2020-08" db="EMBL/GenBank/DDBJ databases">
        <title>Genomic Encyclopedia of Type Strains, Phase IV (KMG-IV): sequencing the most valuable type-strain genomes for metagenomic binning, comparative biology and taxonomic classification.</title>
        <authorList>
            <person name="Goeker M."/>
        </authorList>
    </citation>
    <scope>NUCLEOTIDE SEQUENCE [LARGE SCALE GENOMIC DNA]</scope>
    <source>
        <strain evidence="2 3">DSM 104969</strain>
    </source>
</reference>
<keyword evidence="3" id="KW-1185">Reference proteome</keyword>
<feature type="transmembrane region" description="Helical" evidence="1">
    <location>
        <begin position="12"/>
        <end position="30"/>
    </location>
</feature>
<feature type="transmembrane region" description="Helical" evidence="1">
    <location>
        <begin position="111"/>
        <end position="133"/>
    </location>
</feature>
<evidence type="ECO:0000313" key="3">
    <source>
        <dbReference type="Proteomes" id="UP000555103"/>
    </source>
</evidence>
<gene>
    <name evidence="2" type="ORF">GGR21_002421</name>
</gene>
<dbReference type="Proteomes" id="UP000555103">
    <property type="component" value="Unassembled WGS sequence"/>
</dbReference>